<accession>A0A1H5D5B8</accession>
<sequence length="67" mass="7498">MSSDEETRQVEQVVDRLAADHADLPHQMVEQIVHEAHTEFTAGTVRDFVPLLVERSAKRKIAALTSS</sequence>
<protein>
    <submittedName>
        <fullName evidence="1">Uncharacterized protein</fullName>
    </submittedName>
</protein>
<dbReference type="OrthoDB" id="4277148at2"/>
<organism evidence="1 2">
    <name type="scientific">Rhodococcus jostii</name>
    <dbReference type="NCBI Taxonomy" id="132919"/>
    <lineage>
        <taxon>Bacteria</taxon>
        <taxon>Bacillati</taxon>
        <taxon>Actinomycetota</taxon>
        <taxon>Actinomycetes</taxon>
        <taxon>Mycobacteriales</taxon>
        <taxon>Nocardiaceae</taxon>
        <taxon>Rhodococcus</taxon>
    </lineage>
</organism>
<dbReference type="Gene3D" id="1.10.8.1060">
    <property type="entry name" value="Corynebacterium glutamicum thioredoxin-dependent arsenate reductase, N-terminal domain"/>
    <property type="match status" value="1"/>
</dbReference>
<dbReference type="NCBIfam" id="NF046112">
    <property type="entry name" value="MSMEG_6209_Nter"/>
    <property type="match status" value="1"/>
</dbReference>
<dbReference type="Proteomes" id="UP000183407">
    <property type="component" value="Unassembled WGS sequence"/>
</dbReference>
<reference evidence="2" key="1">
    <citation type="submission" date="2016-10" db="EMBL/GenBank/DDBJ databases">
        <authorList>
            <person name="Varghese N."/>
        </authorList>
    </citation>
    <scope>NUCLEOTIDE SEQUENCE [LARGE SCALE GENOMIC DNA]</scope>
    <source>
        <strain evidence="2">DSM 44719</strain>
    </source>
</reference>
<name>A0A1H5D5B8_RHOJO</name>
<proteinExistence type="predicted"/>
<dbReference type="EMBL" id="FNTL01000004">
    <property type="protein sequence ID" value="SED73960.1"/>
    <property type="molecule type" value="Genomic_DNA"/>
</dbReference>
<evidence type="ECO:0000313" key="2">
    <source>
        <dbReference type="Proteomes" id="UP000183407"/>
    </source>
</evidence>
<dbReference type="RefSeq" id="WP_073366173.1">
    <property type="nucleotide sequence ID" value="NZ_FNTL01000004.1"/>
</dbReference>
<dbReference type="AlphaFoldDB" id="A0A1H5D5B8"/>
<gene>
    <name evidence="1" type="ORF">SAMN04490220_5390</name>
</gene>
<evidence type="ECO:0000313" key="1">
    <source>
        <dbReference type="EMBL" id="SED73960.1"/>
    </source>
</evidence>